<dbReference type="InterPro" id="IPR011009">
    <property type="entry name" value="Kinase-like_dom_sf"/>
</dbReference>
<evidence type="ECO:0000313" key="4">
    <source>
        <dbReference type="Proteomes" id="UP000266673"/>
    </source>
</evidence>
<feature type="binding site" evidence="1">
    <location>
        <position position="56"/>
    </location>
    <ligand>
        <name>ATP</name>
        <dbReference type="ChEBI" id="CHEBI:30616"/>
    </ligand>
</feature>
<evidence type="ECO:0000313" key="3">
    <source>
        <dbReference type="EMBL" id="RIB23440.1"/>
    </source>
</evidence>
<dbReference type="PROSITE" id="PS50011">
    <property type="entry name" value="PROTEIN_KINASE_DOM"/>
    <property type="match status" value="1"/>
</dbReference>
<protein>
    <recommendedName>
        <fullName evidence="2">Protein kinase domain-containing protein</fullName>
    </recommendedName>
</protein>
<reference evidence="3 4" key="1">
    <citation type="submission" date="2018-06" db="EMBL/GenBank/DDBJ databases">
        <title>Comparative genomics reveals the genomic features of Rhizophagus irregularis, R. cerebriforme, R. diaphanum and Gigaspora rosea, and their symbiotic lifestyle signature.</title>
        <authorList>
            <person name="Morin E."/>
            <person name="San Clemente H."/>
            <person name="Chen E.C.H."/>
            <person name="De La Providencia I."/>
            <person name="Hainaut M."/>
            <person name="Kuo A."/>
            <person name="Kohler A."/>
            <person name="Murat C."/>
            <person name="Tang N."/>
            <person name="Roy S."/>
            <person name="Loubradou J."/>
            <person name="Henrissat B."/>
            <person name="Grigoriev I.V."/>
            <person name="Corradi N."/>
            <person name="Roux C."/>
            <person name="Martin F.M."/>
        </authorList>
    </citation>
    <scope>NUCLEOTIDE SEQUENCE [LARGE SCALE GENOMIC DNA]</scope>
    <source>
        <strain evidence="3 4">DAOM 194757</strain>
    </source>
</reference>
<dbReference type="SUPFAM" id="SSF56112">
    <property type="entry name" value="Protein kinase-like (PK-like)"/>
    <property type="match status" value="1"/>
</dbReference>
<dbReference type="Proteomes" id="UP000266673">
    <property type="component" value="Unassembled WGS sequence"/>
</dbReference>
<keyword evidence="4" id="KW-1185">Reference proteome</keyword>
<dbReference type="EMBL" id="QKWP01000262">
    <property type="protein sequence ID" value="RIB23440.1"/>
    <property type="molecule type" value="Genomic_DNA"/>
</dbReference>
<keyword evidence="1" id="KW-0547">Nucleotide-binding</keyword>
<comment type="caution">
    <text evidence="3">The sequence shown here is derived from an EMBL/GenBank/DDBJ whole genome shotgun (WGS) entry which is preliminary data.</text>
</comment>
<feature type="domain" description="Protein kinase" evidence="2">
    <location>
        <begin position="27"/>
        <end position="76"/>
    </location>
</feature>
<dbReference type="PROSITE" id="PS00107">
    <property type="entry name" value="PROTEIN_KINASE_ATP"/>
    <property type="match status" value="1"/>
</dbReference>
<dbReference type="Gene3D" id="3.30.200.20">
    <property type="entry name" value="Phosphorylase Kinase, domain 1"/>
    <property type="match status" value="1"/>
</dbReference>
<dbReference type="InterPro" id="IPR000719">
    <property type="entry name" value="Prot_kinase_dom"/>
</dbReference>
<dbReference type="AlphaFoldDB" id="A0A397VLT6"/>
<proteinExistence type="predicted"/>
<keyword evidence="1" id="KW-0067">ATP-binding</keyword>
<dbReference type="OrthoDB" id="2441994at2759"/>
<dbReference type="GO" id="GO:0005524">
    <property type="term" value="F:ATP binding"/>
    <property type="evidence" value="ECO:0007669"/>
    <property type="project" value="UniProtKB-UniRule"/>
</dbReference>
<evidence type="ECO:0000259" key="2">
    <source>
        <dbReference type="PROSITE" id="PS50011"/>
    </source>
</evidence>
<organism evidence="3 4">
    <name type="scientific">Gigaspora rosea</name>
    <dbReference type="NCBI Taxonomy" id="44941"/>
    <lineage>
        <taxon>Eukaryota</taxon>
        <taxon>Fungi</taxon>
        <taxon>Fungi incertae sedis</taxon>
        <taxon>Mucoromycota</taxon>
        <taxon>Glomeromycotina</taxon>
        <taxon>Glomeromycetes</taxon>
        <taxon>Diversisporales</taxon>
        <taxon>Gigasporaceae</taxon>
        <taxon>Gigaspora</taxon>
    </lineage>
</organism>
<dbReference type="InterPro" id="IPR017441">
    <property type="entry name" value="Protein_kinase_ATP_BS"/>
</dbReference>
<evidence type="ECO:0000256" key="1">
    <source>
        <dbReference type="PROSITE-ProRule" id="PRU10141"/>
    </source>
</evidence>
<accession>A0A397VLT6</accession>
<gene>
    <name evidence="3" type="ORF">C2G38_855052</name>
</gene>
<sequence length="76" mass="8700">MVGDSSEQWLNEAITKGYIDFCEYNKFTFIKEIGKGGFGTVARYKWKGADLDVALKCLKVDKELSEKIIQDFIQEV</sequence>
<dbReference type="GO" id="GO:0004672">
    <property type="term" value="F:protein kinase activity"/>
    <property type="evidence" value="ECO:0007669"/>
    <property type="project" value="InterPro"/>
</dbReference>
<name>A0A397VLT6_9GLOM</name>